<evidence type="ECO:0000256" key="17">
    <source>
        <dbReference type="ARBA" id="ARBA00022859"/>
    </source>
</evidence>
<evidence type="ECO:0000256" key="19">
    <source>
        <dbReference type="ARBA" id="ARBA00023034"/>
    </source>
</evidence>
<keyword evidence="20" id="KW-0472">Membrane</keyword>
<keyword evidence="10" id="KW-0399">Innate immunity</keyword>
<dbReference type="InterPro" id="IPR029495">
    <property type="entry name" value="NACHT-assoc"/>
</dbReference>
<dbReference type="InterPro" id="IPR032675">
    <property type="entry name" value="LRR_dom_sf"/>
</dbReference>
<dbReference type="Pfam" id="PF14484">
    <property type="entry name" value="FISNA"/>
    <property type="match status" value="1"/>
</dbReference>
<evidence type="ECO:0000256" key="8">
    <source>
        <dbReference type="ARBA" id="ARBA00022525"/>
    </source>
</evidence>
<dbReference type="GO" id="GO:0061702">
    <property type="term" value="C:canonical inflammasome complex"/>
    <property type="evidence" value="ECO:0007669"/>
    <property type="project" value="UniProtKB-SubCell"/>
</dbReference>
<keyword evidence="26" id="KW-0449">Lipoprotein</keyword>
<evidence type="ECO:0000256" key="20">
    <source>
        <dbReference type="ARBA" id="ARBA00023136"/>
    </source>
</evidence>
<evidence type="ECO:0000256" key="22">
    <source>
        <dbReference type="ARBA" id="ARBA00023163"/>
    </source>
</evidence>
<keyword evidence="8" id="KW-0964">Secreted</keyword>
<dbReference type="PROSITE" id="PS50824">
    <property type="entry name" value="DAPIN"/>
    <property type="match status" value="1"/>
</dbReference>
<dbReference type="EMBL" id="IACK01009118">
    <property type="protein sequence ID" value="LAA67241.1"/>
    <property type="molecule type" value="Transcribed_RNA"/>
</dbReference>
<evidence type="ECO:0000256" key="16">
    <source>
        <dbReference type="ARBA" id="ARBA00022843"/>
    </source>
</evidence>
<dbReference type="Pfam" id="PF05729">
    <property type="entry name" value="NACHT"/>
    <property type="match status" value="1"/>
</dbReference>
<evidence type="ECO:0000259" key="27">
    <source>
        <dbReference type="PROSITE" id="PS50824"/>
    </source>
</evidence>
<keyword evidence="22" id="KW-0804">Transcription</keyword>
<dbReference type="Gene3D" id="3.80.10.10">
    <property type="entry name" value="Ribonuclease Inhibitor"/>
    <property type="match status" value="3"/>
</dbReference>
<organism evidence="29">
    <name type="scientific">Micrurus lemniscatus lemniscatus</name>
    <dbReference type="NCBI Taxonomy" id="129467"/>
    <lineage>
        <taxon>Eukaryota</taxon>
        <taxon>Metazoa</taxon>
        <taxon>Chordata</taxon>
        <taxon>Craniata</taxon>
        <taxon>Vertebrata</taxon>
        <taxon>Euteleostomi</taxon>
        <taxon>Lepidosauria</taxon>
        <taxon>Squamata</taxon>
        <taxon>Bifurcata</taxon>
        <taxon>Unidentata</taxon>
        <taxon>Episquamata</taxon>
        <taxon>Toxicofera</taxon>
        <taxon>Serpentes</taxon>
        <taxon>Colubroidea</taxon>
        <taxon>Elapidae</taxon>
        <taxon>Elapinae</taxon>
        <taxon>Micrurus</taxon>
    </lineage>
</organism>
<sequence length="1292" mass="151302">MNNSVREDLFNALNDLREEEFKNFKWWLKGINHNGKPNIPTAHLENTNQRDVVDLLIQHYGEDALEVCIRVLQKSNLNEVARKLEETLQKGTEETQPQQLLLQGSCPQLQPVTAVCFPTSVVQPITDAEAHQLPASSNAEAHQLPASSNAGAHQLPVLSPYRNHVIEKFQRIEDPNATPGEYVSLNQRYSKLIIVDFQYSQKEREAEILATGMKHTEIISQRDKSSVTIGTLFNHDKYGFIPQIVVLQGAAGIGKTITAKKIMLDWASNEIYRGRFFYAFYISCREMNLHAESEKSSIAEIISKQWPGCQVEENVIRSILKYGKYLLFIIDGFDELRYSFDQAEDSWCSDPWQEEPIRIILKSLLKQKLVPESSLIITTRPTALEKLHRFLEHPHFFQILGFSRKGREEYCYNFFGKENPDQATQAFRFVKQNDTLFTMCVIPLVSWIICTVIKQEMERGMDLQKTPCTLTAIYMLYLSSLLKFHHKESKKNVQRKLKSFCSLAAEGIGKQQILFMEEEVKKHSLDQEQSLSLFLNENIFKRDIHCIQTFSFIHLSFQEFFAALFYVLKGTEKWHSQNPNRNLQALLQRHSIYFESVFAVGFRFLFGFLNEEKRMKDLKKDFRCQISDKSKDLLLEWVKNNITQKIYMIDLKWITQDNHTLYLYNSFNQRIHFYLEKEILSYLYETQDENFVRKALSAITEINYHCNSDMELMILAYCLQHCENLEYLYIRSPTSLYQADNELFLPKNEVRSRLLNLQMDCEPLDEGYMEHFFKSLTKLRNLRVLRLEKLHFTESCSTLLVEVFRKNQKLKELNLIFEDTSDIAMELLCEKLQHPDCKVETLEFQASEAAMIRYCSRHLAEVFRRNQRLKELKLYLNNISERAMEILCEGLQHQGCKVEKLWLSGEAMTESCSLHIAEVFWKIKELLLVLKYPTEGTFQRVCEGLQHRDCKVEELRLFGKYMTTFGSRQLAEVLRKSQRLRKLWLWIQGLRVEMVKTLCEGLQHPDCKIEKLCIHEEFLSKSSSSDFVKVLKRLRELQLFFCSLPENVEEVLCEGLRHLNCKVENLRLEGKFLKESFCRSFAEILKKKTSLRELDLLSNDTNNEAVEVLCEGLKHPNCNVEKLGLGGKFLTDFFCSHLSDVFRKCQRLKELELIPINNIDTVVEVLCKGLKYSDCKLEVLRINGEYLKILRGHSLSFGRQIARIVKIIHNLQKLYLHGDCFSDYEMKLLCEELKYARHKLKELWLNGKYIIQNGEWMEMDYTTRAEVSNLRNFMISKIQLPVFLSQQRNSES</sequence>
<dbReference type="Gene3D" id="1.10.533.10">
    <property type="entry name" value="Death Domain, Fas"/>
    <property type="match status" value="1"/>
</dbReference>
<dbReference type="SMART" id="SM01288">
    <property type="entry name" value="FISNA"/>
    <property type="match status" value="1"/>
</dbReference>
<feature type="domain" description="Pyrin" evidence="27">
    <location>
        <begin position="1"/>
        <end position="94"/>
    </location>
</feature>
<evidence type="ECO:0000259" key="28">
    <source>
        <dbReference type="PROSITE" id="PS50837"/>
    </source>
</evidence>
<proteinExistence type="predicted"/>
<dbReference type="InterPro" id="IPR041075">
    <property type="entry name" value="NOD1/2_WH"/>
</dbReference>
<evidence type="ECO:0000256" key="23">
    <source>
        <dbReference type="ARBA" id="ARBA00023198"/>
    </source>
</evidence>
<dbReference type="InterPro" id="IPR004020">
    <property type="entry name" value="DAPIN"/>
</dbReference>
<evidence type="ECO:0000256" key="25">
    <source>
        <dbReference type="ARBA" id="ARBA00023242"/>
    </source>
</evidence>
<dbReference type="GO" id="GO:0016787">
    <property type="term" value="F:hydrolase activity"/>
    <property type="evidence" value="ECO:0007669"/>
    <property type="project" value="UniProtKB-KW"/>
</dbReference>
<evidence type="ECO:0000256" key="21">
    <source>
        <dbReference type="ARBA" id="ARBA00023139"/>
    </source>
</evidence>
<keyword evidence="15" id="KW-0067">ATP-binding</keyword>
<evidence type="ECO:0000256" key="11">
    <source>
        <dbReference type="ARBA" id="ARBA00022737"/>
    </source>
</evidence>
<keyword evidence="14" id="KW-0256">Endoplasmic reticulum</keyword>
<dbReference type="SMART" id="SM01289">
    <property type="entry name" value="PYRIN"/>
    <property type="match status" value="1"/>
</dbReference>
<keyword evidence="16" id="KW-0832">Ubl conjugation</keyword>
<evidence type="ECO:0000256" key="5">
    <source>
        <dbReference type="ARBA" id="ARBA00004555"/>
    </source>
</evidence>
<dbReference type="GO" id="GO:0005576">
    <property type="term" value="C:extracellular region"/>
    <property type="evidence" value="ECO:0007669"/>
    <property type="project" value="UniProtKB-SubCell"/>
</dbReference>
<keyword evidence="13" id="KW-0378">Hydrolase</keyword>
<keyword evidence="21" id="KW-0564">Palmitate</keyword>
<reference evidence="29" key="1">
    <citation type="submission" date="2017-07" db="EMBL/GenBank/DDBJ databases">
        <authorList>
            <person name="Mikheyev A."/>
            <person name="Grau M."/>
        </authorList>
    </citation>
    <scope>NUCLEOTIDE SEQUENCE</scope>
    <source>
        <tissue evidence="29">Venom_gland</tissue>
    </source>
</reference>
<keyword evidence="11" id="KW-0677">Repeat</keyword>
<evidence type="ECO:0000256" key="15">
    <source>
        <dbReference type="ARBA" id="ARBA00022840"/>
    </source>
</evidence>
<dbReference type="InterPro" id="IPR041267">
    <property type="entry name" value="NLRP_HD2"/>
</dbReference>
<evidence type="ECO:0000256" key="26">
    <source>
        <dbReference type="ARBA" id="ARBA00023288"/>
    </source>
</evidence>
<dbReference type="InterPro" id="IPR011029">
    <property type="entry name" value="DEATH-like_dom_sf"/>
</dbReference>
<dbReference type="GO" id="GO:0006954">
    <property type="term" value="P:inflammatory response"/>
    <property type="evidence" value="ECO:0007669"/>
    <property type="project" value="UniProtKB-KW"/>
</dbReference>
<dbReference type="InterPro" id="IPR007111">
    <property type="entry name" value="NACHT_NTPase"/>
</dbReference>
<dbReference type="GO" id="GO:0005524">
    <property type="term" value="F:ATP binding"/>
    <property type="evidence" value="ECO:0007669"/>
    <property type="project" value="UniProtKB-KW"/>
</dbReference>
<evidence type="ECO:0000256" key="6">
    <source>
        <dbReference type="ARBA" id="ARBA00004613"/>
    </source>
</evidence>
<evidence type="ECO:0000256" key="2">
    <source>
        <dbReference type="ARBA" id="ARBA00004123"/>
    </source>
</evidence>
<dbReference type="InterPro" id="IPR027417">
    <property type="entry name" value="P-loop_NTPase"/>
</dbReference>
<keyword evidence="19" id="KW-0333">Golgi apparatus</keyword>
<dbReference type="Gene3D" id="3.40.50.300">
    <property type="entry name" value="P-loop containing nucleotide triphosphate hydrolases"/>
    <property type="match status" value="1"/>
</dbReference>
<keyword evidence="24" id="KW-1271">Inflammasome</keyword>
<dbReference type="SUPFAM" id="SSF47986">
    <property type="entry name" value="DEATH domain"/>
    <property type="match status" value="1"/>
</dbReference>
<dbReference type="PANTHER" id="PTHR45690">
    <property type="entry name" value="NACHT, LRR AND PYD DOMAINS-CONTAINING PROTEIN 12"/>
    <property type="match status" value="1"/>
</dbReference>
<evidence type="ECO:0000256" key="13">
    <source>
        <dbReference type="ARBA" id="ARBA00022801"/>
    </source>
</evidence>
<evidence type="ECO:0000256" key="7">
    <source>
        <dbReference type="ARBA" id="ARBA00022490"/>
    </source>
</evidence>
<protein>
    <recommendedName>
        <fullName evidence="30">Pyrin domain-containing protein</fullName>
    </recommendedName>
</protein>
<dbReference type="Pfam" id="PF17779">
    <property type="entry name" value="WHD_NOD2"/>
    <property type="match status" value="1"/>
</dbReference>
<dbReference type="SMART" id="SM00368">
    <property type="entry name" value="LRR_RI"/>
    <property type="match status" value="8"/>
</dbReference>
<evidence type="ECO:0000256" key="3">
    <source>
        <dbReference type="ARBA" id="ARBA00004240"/>
    </source>
</evidence>
<dbReference type="GO" id="GO:0045087">
    <property type="term" value="P:innate immune response"/>
    <property type="evidence" value="ECO:0007669"/>
    <property type="project" value="UniProtKB-KW"/>
</dbReference>
<keyword evidence="23" id="KW-0395">Inflammatory response</keyword>
<dbReference type="GO" id="GO:0005783">
    <property type="term" value="C:endoplasmic reticulum"/>
    <property type="evidence" value="ECO:0007669"/>
    <property type="project" value="UniProtKB-SubCell"/>
</dbReference>
<evidence type="ECO:0000256" key="4">
    <source>
        <dbReference type="ARBA" id="ARBA00004308"/>
    </source>
</evidence>
<dbReference type="SUPFAM" id="SSF52047">
    <property type="entry name" value="RNI-like"/>
    <property type="match status" value="2"/>
</dbReference>
<evidence type="ECO:0008006" key="30">
    <source>
        <dbReference type="Google" id="ProtNLM"/>
    </source>
</evidence>
<dbReference type="PROSITE" id="PS50837">
    <property type="entry name" value="NACHT"/>
    <property type="match status" value="1"/>
</dbReference>
<dbReference type="PANTHER" id="PTHR45690:SF19">
    <property type="entry name" value="NACHT, LRR AND PYD DOMAINS-CONTAINING PROTEIN 3"/>
    <property type="match status" value="1"/>
</dbReference>
<dbReference type="Pfam" id="PF17776">
    <property type="entry name" value="NLRC4_HD2"/>
    <property type="match status" value="1"/>
</dbReference>
<name>A0A2D4H5K8_MICLE</name>
<keyword evidence="17" id="KW-0391">Immunity</keyword>
<dbReference type="Pfam" id="PF02758">
    <property type="entry name" value="PYRIN"/>
    <property type="match status" value="1"/>
</dbReference>
<accession>A0A2D4H5K8</accession>
<evidence type="ECO:0000256" key="12">
    <source>
        <dbReference type="ARBA" id="ARBA00022741"/>
    </source>
</evidence>
<keyword evidence="9" id="KW-0597">Phosphoprotein</keyword>
<keyword evidence="7" id="KW-0963">Cytoplasm</keyword>
<dbReference type="CDD" id="cd08321">
    <property type="entry name" value="Pyrin_ASC-like"/>
    <property type="match status" value="1"/>
</dbReference>
<evidence type="ECO:0000256" key="1">
    <source>
        <dbReference type="ARBA" id="ARBA00004110"/>
    </source>
</evidence>
<feature type="domain" description="NACHT" evidence="28">
    <location>
        <begin position="243"/>
        <end position="383"/>
    </location>
</feature>
<dbReference type="SUPFAM" id="SSF52540">
    <property type="entry name" value="P-loop containing nucleoside triphosphate hydrolases"/>
    <property type="match status" value="1"/>
</dbReference>
<dbReference type="InterPro" id="IPR050637">
    <property type="entry name" value="NLRP_innate_immun_reg"/>
</dbReference>
<keyword evidence="25" id="KW-0539">Nucleus</keyword>
<evidence type="ECO:0000256" key="24">
    <source>
        <dbReference type="ARBA" id="ARBA00023233"/>
    </source>
</evidence>
<evidence type="ECO:0000256" key="18">
    <source>
        <dbReference type="ARBA" id="ARBA00023015"/>
    </source>
</evidence>
<evidence type="ECO:0000313" key="29">
    <source>
        <dbReference type="EMBL" id="LAA67241.1"/>
    </source>
</evidence>
<evidence type="ECO:0000256" key="14">
    <source>
        <dbReference type="ARBA" id="ARBA00022824"/>
    </source>
</evidence>
<comment type="subcellular location">
    <subcellularLocation>
        <location evidence="4">Endomembrane system</location>
    </subcellularLocation>
    <subcellularLocation>
        <location evidence="3">Endoplasmic reticulum</location>
    </subcellularLocation>
    <subcellularLocation>
        <location evidence="5">Golgi apparatus</location>
    </subcellularLocation>
    <subcellularLocation>
        <location evidence="1">Inflammasome</location>
    </subcellularLocation>
    <subcellularLocation>
        <location evidence="2">Nucleus</location>
    </subcellularLocation>
    <subcellularLocation>
        <location evidence="6">Secreted</location>
    </subcellularLocation>
</comment>
<reference evidence="29" key="2">
    <citation type="submission" date="2017-11" db="EMBL/GenBank/DDBJ databases">
        <title>Coralsnake Venomics: Analyses of Venom Gland Transcriptomes and Proteomes of Six Brazilian Taxa.</title>
        <authorList>
            <person name="Aird S.D."/>
            <person name="Jorge da Silva N."/>
            <person name="Qiu L."/>
            <person name="Villar-Briones A."/>
            <person name="Aparecida-Saddi V."/>
            <person name="Campos-Telles M.P."/>
            <person name="Grau M."/>
            <person name="Mikheyev A.S."/>
        </authorList>
    </citation>
    <scope>NUCLEOTIDE SEQUENCE</scope>
    <source>
        <tissue evidence="29">Venom_gland</tissue>
    </source>
</reference>
<evidence type="ECO:0000256" key="9">
    <source>
        <dbReference type="ARBA" id="ARBA00022553"/>
    </source>
</evidence>
<keyword evidence="18" id="KW-0805">Transcription regulation</keyword>
<dbReference type="GO" id="GO:0005634">
    <property type="term" value="C:nucleus"/>
    <property type="evidence" value="ECO:0007669"/>
    <property type="project" value="UniProtKB-SubCell"/>
</dbReference>
<evidence type="ECO:0000256" key="10">
    <source>
        <dbReference type="ARBA" id="ARBA00022588"/>
    </source>
</evidence>
<keyword evidence="12" id="KW-0547">Nucleotide-binding</keyword>